<dbReference type="Gene3D" id="2.20.110.10">
    <property type="entry name" value="Histone H3 K4-specific methyltransferase SET7/9 N-terminal domain"/>
    <property type="match status" value="4"/>
</dbReference>
<evidence type="ECO:0000256" key="1">
    <source>
        <dbReference type="ARBA" id="ARBA00022737"/>
    </source>
</evidence>
<name>A0A7S3NMY3_9STRA</name>
<dbReference type="Gene3D" id="3.40.33.10">
    <property type="entry name" value="CAP"/>
    <property type="match status" value="1"/>
</dbReference>
<dbReference type="InterPro" id="IPR035940">
    <property type="entry name" value="CAP_sf"/>
</dbReference>
<dbReference type="PANTHER" id="PTHR43215">
    <property type="entry name" value="RADIAL SPOKE HEAD 1 HOMOLOG"/>
    <property type="match status" value="1"/>
</dbReference>
<reference evidence="4" key="1">
    <citation type="submission" date="2021-01" db="EMBL/GenBank/DDBJ databases">
        <authorList>
            <person name="Corre E."/>
            <person name="Pelletier E."/>
            <person name="Niang G."/>
            <person name="Scheremetjew M."/>
            <person name="Finn R."/>
            <person name="Kale V."/>
            <person name="Holt S."/>
            <person name="Cochrane G."/>
            <person name="Meng A."/>
            <person name="Brown T."/>
            <person name="Cohen L."/>
        </authorList>
    </citation>
    <scope>NUCLEOTIDE SEQUENCE</scope>
    <source>
        <strain evidence="4">CCMP1510</strain>
    </source>
</reference>
<dbReference type="CDD" id="cd05379">
    <property type="entry name" value="CAP_bacterial"/>
    <property type="match status" value="1"/>
</dbReference>
<dbReference type="EMBL" id="HBIJ01017973">
    <property type="protein sequence ID" value="CAE0371120.1"/>
    <property type="molecule type" value="Transcribed_RNA"/>
</dbReference>
<dbReference type="InterPro" id="IPR003409">
    <property type="entry name" value="MORN"/>
</dbReference>
<protein>
    <recommendedName>
        <fullName evidence="3">SCP domain-containing protein</fullName>
    </recommendedName>
</protein>
<dbReference type="GO" id="GO:0005829">
    <property type="term" value="C:cytosol"/>
    <property type="evidence" value="ECO:0007669"/>
    <property type="project" value="TreeGrafter"/>
</dbReference>
<dbReference type="InterPro" id="IPR014044">
    <property type="entry name" value="CAP_dom"/>
</dbReference>
<dbReference type="Pfam" id="PF00188">
    <property type="entry name" value="CAP"/>
    <property type="match status" value="1"/>
</dbReference>
<organism evidence="4">
    <name type="scientific">Aureoumbra lagunensis</name>
    <dbReference type="NCBI Taxonomy" id="44058"/>
    <lineage>
        <taxon>Eukaryota</taxon>
        <taxon>Sar</taxon>
        <taxon>Stramenopiles</taxon>
        <taxon>Ochrophyta</taxon>
        <taxon>Pelagophyceae</taxon>
        <taxon>Pelagomonadales</taxon>
        <taxon>Aureoumbra</taxon>
    </lineage>
</organism>
<dbReference type="AlphaFoldDB" id="A0A7S3NMY3"/>
<evidence type="ECO:0000256" key="2">
    <source>
        <dbReference type="SAM" id="MobiDB-lite"/>
    </source>
</evidence>
<feature type="domain" description="SCP" evidence="3">
    <location>
        <begin position="396"/>
        <end position="511"/>
    </location>
</feature>
<evidence type="ECO:0000313" key="4">
    <source>
        <dbReference type="EMBL" id="CAE0371120.1"/>
    </source>
</evidence>
<feature type="region of interest" description="Disordered" evidence="2">
    <location>
        <begin position="217"/>
        <end position="239"/>
    </location>
</feature>
<dbReference type="SMART" id="SM00698">
    <property type="entry name" value="MORN"/>
    <property type="match status" value="8"/>
</dbReference>
<evidence type="ECO:0000259" key="3">
    <source>
        <dbReference type="Pfam" id="PF00188"/>
    </source>
</evidence>
<dbReference type="PANTHER" id="PTHR43215:SF14">
    <property type="entry name" value="RADIAL SPOKE HEAD 1 HOMOLOG"/>
    <property type="match status" value="1"/>
</dbReference>
<sequence>MSPPPGENLKSSKVETYYEAGEAGNEGKIQFPDGSKYEGGLFEGKMHGDGRLEFADGYTYTGSWQKGQMHGSGHLEYKTGDEYIGEFFEGMKHGSGKFVGINGATYEGDWKRDVITGKGKIIYPDGHKYHGEFLDADKHGQGECWYANGAHYKGEWSHNKRHGKGILIYASGATYDGDWVQGKYQGIGSYLYPCGDTYIGDFSDDKKHGNGIYTWGSGEKSEISPSTTPKKNASSRQQGDLQNELLQEATLSAGNPPSEKEMLALPIIKNNNSSPISSMDSERQRLFKKAELIRNNRAKAFEAEATSSANKGELFHHAAEVVGEATTLDNASFDDLLVAEHNFARTKPAKYAEDRVRPLLARIDANKNITFNSGLKINSKEGATAVNTLLLDLTKRSPCAPLDLDYALSRAASEHCRDLCTRGIVDNTEEHTGFDGSNLLTRIQRHGSVLHSAENITNTHNHHVDIVLSLLIDDGLPSRSHRKNILDPKFTTIGCSPCTPSSGKYITVFNYATGFTKLEEE</sequence>
<dbReference type="SUPFAM" id="SSF55797">
    <property type="entry name" value="PR-1-like"/>
    <property type="match status" value="1"/>
</dbReference>
<dbReference type="SUPFAM" id="SSF82185">
    <property type="entry name" value="Histone H3 K4-specific methyltransferase SET7/9 N-terminal domain"/>
    <property type="match status" value="2"/>
</dbReference>
<gene>
    <name evidence="4" type="ORF">ALAG00032_LOCUS11902</name>
</gene>
<keyword evidence="1" id="KW-0677">Repeat</keyword>
<dbReference type="Pfam" id="PF02493">
    <property type="entry name" value="MORN"/>
    <property type="match status" value="8"/>
</dbReference>
<proteinExistence type="predicted"/>
<feature type="compositionally biased region" description="Polar residues" evidence="2">
    <location>
        <begin position="223"/>
        <end position="239"/>
    </location>
</feature>
<accession>A0A7S3NMY3</accession>